<evidence type="ECO:0000313" key="6">
    <source>
        <dbReference type="Proteomes" id="UP000823877"/>
    </source>
</evidence>
<comment type="caution">
    <text evidence="5">The sequence shown here is derived from an EMBL/GenBank/DDBJ whole genome shotgun (WGS) entry which is preliminary data.</text>
</comment>
<dbReference type="GO" id="GO:0004665">
    <property type="term" value="F:prephenate dehydrogenase (NADP+) activity"/>
    <property type="evidence" value="ECO:0007669"/>
    <property type="project" value="InterPro"/>
</dbReference>
<evidence type="ECO:0000256" key="2">
    <source>
        <dbReference type="ARBA" id="ARBA00023002"/>
    </source>
</evidence>
<dbReference type="InterPro" id="IPR008927">
    <property type="entry name" value="6-PGluconate_DH-like_C_sf"/>
</dbReference>
<dbReference type="Pfam" id="PF20463">
    <property type="entry name" value="PDH_C"/>
    <property type="match status" value="1"/>
</dbReference>
<dbReference type="PANTHER" id="PTHR21363:SF0">
    <property type="entry name" value="PREPHENATE DEHYDROGENASE [NADP(+)]"/>
    <property type="match status" value="1"/>
</dbReference>
<dbReference type="InterPro" id="IPR050812">
    <property type="entry name" value="Preph/Arog_dehydrog"/>
</dbReference>
<evidence type="ECO:0000256" key="3">
    <source>
        <dbReference type="ARBA" id="ARBA00029440"/>
    </source>
</evidence>
<gene>
    <name evidence="5" type="ORF">IAA37_04350</name>
</gene>
<comment type="pathway">
    <text evidence="3">Amino-acid biosynthesis.</text>
</comment>
<name>A0A9D2MIX8_9FIRM</name>
<sequence>MKILVAGLGLIGASIAKTLKKNTSHYVMGWNRTVSVSEKALADGAVDEIGELCDLIPKADITFINLFEECIVPFVLEHKNEFKDGSIVTDSCGIKTKICRRLETERFNFYFIGAHPMAGREVSGYDNSLPTLFDNASFICTPTHAPKSKTDTLVELAKEMGFARTVVTTPEHHDEMIAFTSQIAHVLACSYVLSPLAPMHVGFSAGSYRDVSRVARINGEMWSELFIANKEPLIREIDDLVGNLEKFRKAIQEEDADTLKDLMARANKIKEEIG</sequence>
<dbReference type="EMBL" id="DWXN01000010">
    <property type="protein sequence ID" value="HJB74889.1"/>
    <property type="molecule type" value="Genomic_DNA"/>
</dbReference>
<dbReference type="Pfam" id="PF02153">
    <property type="entry name" value="PDH_N"/>
    <property type="match status" value="1"/>
</dbReference>
<evidence type="ECO:0000256" key="1">
    <source>
        <dbReference type="ARBA" id="ARBA00007964"/>
    </source>
</evidence>
<dbReference type="Proteomes" id="UP000823877">
    <property type="component" value="Unassembled WGS sequence"/>
</dbReference>
<dbReference type="InterPro" id="IPR046825">
    <property type="entry name" value="PDH_C"/>
</dbReference>
<feature type="domain" description="Prephenate/arogenate dehydrogenase" evidence="4">
    <location>
        <begin position="1"/>
        <end position="274"/>
    </location>
</feature>
<dbReference type="SUPFAM" id="SSF51735">
    <property type="entry name" value="NAD(P)-binding Rossmann-fold domains"/>
    <property type="match status" value="1"/>
</dbReference>
<dbReference type="PANTHER" id="PTHR21363">
    <property type="entry name" value="PREPHENATE DEHYDROGENASE"/>
    <property type="match status" value="1"/>
</dbReference>
<dbReference type="PROSITE" id="PS51176">
    <property type="entry name" value="PDH_ADH"/>
    <property type="match status" value="1"/>
</dbReference>
<dbReference type="GO" id="GO:0070403">
    <property type="term" value="F:NAD+ binding"/>
    <property type="evidence" value="ECO:0007669"/>
    <property type="project" value="InterPro"/>
</dbReference>
<dbReference type="InterPro" id="IPR003099">
    <property type="entry name" value="Prephen_DH"/>
</dbReference>
<dbReference type="SUPFAM" id="SSF48179">
    <property type="entry name" value="6-phosphogluconate dehydrogenase C-terminal domain-like"/>
    <property type="match status" value="1"/>
</dbReference>
<proteinExistence type="inferred from homology"/>
<dbReference type="Gene3D" id="3.40.50.720">
    <property type="entry name" value="NAD(P)-binding Rossmann-like Domain"/>
    <property type="match status" value="1"/>
</dbReference>
<dbReference type="Gene3D" id="1.10.3660.10">
    <property type="entry name" value="6-phosphogluconate dehydrogenase C-terminal like domain"/>
    <property type="match status" value="1"/>
</dbReference>
<dbReference type="InterPro" id="IPR046826">
    <property type="entry name" value="PDH_N"/>
</dbReference>
<protein>
    <submittedName>
        <fullName evidence="5">Prephenate dehydrogenase</fullName>
    </submittedName>
</protein>
<dbReference type="InterPro" id="IPR036291">
    <property type="entry name" value="NAD(P)-bd_dom_sf"/>
</dbReference>
<dbReference type="GO" id="GO:0006571">
    <property type="term" value="P:tyrosine biosynthetic process"/>
    <property type="evidence" value="ECO:0007669"/>
    <property type="project" value="InterPro"/>
</dbReference>
<reference evidence="5" key="1">
    <citation type="journal article" date="2021" name="PeerJ">
        <title>Extensive microbial diversity within the chicken gut microbiome revealed by metagenomics and culture.</title>
        <authorList>
            <person name="Gilroy R."/>
            <person name="Ravi A."/>
            <person name="Getino M."/>
            <person name="Pursley I."/>
            <person name="Horton D.L."/>
            <person name="Alikhan N.F."/>
            <person name="Baker D."/>
            <person name="Gharbi K."/>
            <person name="Hall N."/>
            <person name="Watson M."/>
            <person name="Adriaenssens E.M."/>
            <person name="Foster-Nyarko E."/>
            <person name="Jarju S."/>
            <person name="Secka A."/>
            <person name="Antonio M."/>
            <person name="Oren A."/>
            <person name="Chaudhuri R.R."/>
            <person name="La Ragione R."/>
            <person name="Hildebrand F."/>
            <person name="Pallen M.J."/>
        </authorList>
    </citation>
    <scope>NUCLEOTIDE SEQUENCE</scope>
    <source>
        <strain evidence="5">CHK188-16595</strain>
    </source>
</reference>
<dbReference type="AlphaFoldDB" id="A0A9D2MIX8"/>
<accession>A0A9D2MIX8</accession>
<reference evidence="5" key="2">
    <citation type="submission" date="2021-04" db="EMBL/GenBank/DDBJ databases">
        <authorList>
            <person name="Gilroy R."/>
        </authorList>
    </citation>
    <scope>NUCLEOTIDE SEQUENCE</scope>
    <source>
        <strain evidence="5">CHK188-16595</strain>
    </source>
</reference>
<comment type="similarity">
    <text evidence="1">Belongs to the prephenate/arogenate dehydrogenase family.</text>
</comment>
<dbReference type="GO" id="GO:0008977">
    <property type="term" value="F:prephenate dehydrogenase (NAD+) activity"/>
    <property type="evidence" value="ECO:0007669"/>
    <property type="project" value="InterPro"/>
</dbReference>
<keyword evidence="2" id="KW-0560">Oxidoreductase</keyword>
<organism evidence="5 6">
    <name type="scientific">Candidatus Eubacterium faecale</name>
    <dbReference type="NCBI Taxonomy" id="2838568"/>
    <lineage>
        <taxon>Bacteria</taxon>
        <taxon>Bacillati</taxon>
        <taxon>Bacillota</taxon>
        <taxon>Clostridia</taxon>
        <taxon>Eubacteriales</taxon>
        <taxon>Eubacteriaceae</taxon>
        <taxon>Eubacterium</taxon>
    </lineage>
</organism>
<evidence type="ECO:0000259" key="4">
    <source>
        <dbReference type="PROSITE" id="PS51176"/>
    </source>
</evidence>
<evidence type="ECO:0000313" key="5">
    <source>
        <dbReference type="EMBL" id="HJB74889.1"/>
    </source>
</evidence>